<dbReference type="Proteomes" id="UP000248555">
    <property type="component" value="Unassembled WGS sequence"/>
</dbReference>
<dbReference type="PROSITE" id="PS50801">
    <property type="entry name" value="STAS"/>
    <property type="match status" value="1"/>
</dbReference>
<evidence type="ECO:0000313" key="3">
    <source>
        <dbReference type="Proteomes" id="UP000248555"/>
    </source>
</evidence>
<keyword evidence="3" id="KW-1185">Reference proteome</keyword>
<comment type="caution">
    <text evidence="2">The sequence shown here is derived from an EMBL/GenBank/DDBJ whole genome shotgun (WGS) entry which is preliminary data.</text>
</comment>
<name>A0A327YDD2_9BACL</name>
<dbReference type="SUPFAM" id="SSF52091">
    <property type="entry name" value="SpoIIaa-like"/>
    <property type="match status" value="1"/>
</dbReference>
<dbReference type="Pfam" id="PF01740">
    <property type="entry name" value="STAS"/>
    <property type="match status" value="1"/>
</dbReference>
<protein>
    <submittedName>
        <fullName evidence="2">Anti-sigma B factor antagonist/stage II sporulation protein AA (Anti-sigma F factor antagonist)</fullName>
    </submittedName>
</protein>
<dbReference type="RefSeq" id="WP_111645714.1">
    <property type="nucleotide sequence ID" value="NZ_QLMH01000010.1"/>
</dbReference>
<proteinExistence type="predicted"/>
<gene>
    <name evidence="2" type="ORF">B0I26_110119</name>
</gene>
<organism evidence="2 3">
    <name type="scientific">Paranoxybacillus vitaminiphilus</name>
    <dbReference type="NCBI Taxonomy" id="581036"/>
    <lineage>
        <taxon>Bacteria</taxon>
        <taxon>Bacillati</taxon>
        <taxon>Bacillota</taxon>
        <taxon>Bacilli</taxon>
        <taxon>Bacillales</taxon>
        <taxon>Anoxybacillaceae</taxon>
        <taxon>Paranoxybacillus</taxon>
    </lineage>
</organism>
<evidence type="ECO:0000313" key="2">
    <source>
        <dbReference type="EMBL" id="RAK18487.1"/>
    </source>
</evidence>
<dbReference type="AlphaFoldDB" id="A0A327YDD2"/>
<dbReference type="OrthoDB" id="2468251at2"/>
<accession>A0A327YDD2</accession>
<dbReference type="PANTHER" id="PTHR33495:SF2">
    <property type="entry name" value="ANTI-SIGMA FACTOR ANTAGONIST TM_1081-RELATED"/>
    <property type="match status" value="1"/>
</dbReference>
<dbReference type="EMBL" id="QLMH01000010">
    <property type="protein sequence ID" value="RAK18487.1"/>
    <property type="molecule type" value="Genomic_DNA"/>
</dbReference>
<feature type="domain" description="STAS" evidence="1">
    <location>
        <begin position="2"/>
        <end position="108"/>
    </location>
</feature>
<sequence length="108" mass="12325">MFSYELIESNERAVVYFKGDLDIEVTEIMEEQVIPLLKNYKKVDINMSEVLFVDSTGIGLLINLVDTLRNTENGIKVTISDIQPQVQEVFDIIQLKEILGEEVFVLST</sequence>
<dbReference type="InterPro" id="IPR002645">
    <property type="entry name" value="STAS_dom"/>
</dbReference>
<reference evidence="2 3" key="1">
    <citation type="submission" date="2018-06" db="EMBL/GenBank/DDBJ databases">
        <title>Genomic Encyclopedia of Type Strains, Phase III (KMG-III): the genomes of soil and plant-associated and newly described type strains.</title>
        <authorList>
            <person name="Whitman W."/>
        </authorList>
    </citation>
    <scope>NUCLEOTIDE SEQUENCE [LARGE SCALE GENOMIC DNA]</scope>
    <source>
        <strain evidence="2 3">CGMCC 1.8979</strain>
    </source>
</reference>
<dbReference type="CDD" id="cd07043">
    <property type="entry name" value="STAS_anti-anti-sigma_factors"/>
    <property type="match status" value="1"/>
</dbReference>
<dbReference type="Gene3D" id="3.30.750.24">
    <property type="entry name" value="STAS domain"/>
    <property type="match status" value="1"/>
</dbReference>
<dbReference type="InterPro" id="IPR036513">
    <property type="entry name" value="STAS_dom_sf"/>
</dbReference>
<dbReference type="PANTHER" id="PTHR33495">
    <property type="entry name" value="ANTI-SIGMA FACTOR ANTAGONIST TM_1081-RELATED-RELATED"/>
    <property type="match status" value="1"/>
</dbReference>
<dbReference type="GO" id="GO:0043856">
    <property type="term" value="F:anti-sigma factor antagonist activity"/>
    <property type="evidence" value="ECO:0007669"/>
    <property type="project" value="TreeGrafter"/>
</dbReference>
<evidence type="ECO:0000259" key="1">
    <source>
        <dbReference type="PROSITE" id="PS50801"/>
    </source>
</evidence>